<dbReference type="KEGG" id="msto:MSTO_57170"/>
<dbReference type="Proteomes" id="UP000467130">
    <property type="component" value="Chromosome"/>
</dbReference>
<evidence type="ECO:0000313" key="3">
    <source>
        <dbReference type="Proteomes" id="UP000467130"/>
    </source>
</evidence>
<protein>
    <submittedName>
        <fullName evidence="2">Sensor domain-containing protein</fullName>
    </submittedName>
</protein>
<reference evidence="2 3" key="1">
    <citation type="journal article" date="2019" name="Emerg. Microbes Infect.">
        <title>Comprehensive subspecies identification of 175 nontuberculous mycobacteria species based on 7547 genomic profiles.</title>
        <authorList>
            <person name="Matsumoto Y."/>
            <person name="Kinjo T."/>
            <person name="Motooka D."/>
            <person name="Nabeya D."/>
            <person name="Jung N."/>
            <person name="Uechi K."/>
            <person name="Horii T."/>
            <person name="Iida T."/>
            <person name="Fujita J."/>
            <person name="Nakamura S."/>
        </authorList>
    </citation>
    <scope>NUCLEOTIDE SEQUENCE [LARGE SCALE GENOMIC DNA]</scope>
    <source>
        <strain evidence="2 3">JCM 17783</strain>
    </source>
</reference>
<dbReference type="InterPro" id="IPR026954">
    <property type="entry name" value="PknH-like_Extracell"/>
</dbReference>
<dbReference type="Gene3D" id="3.40.1000.70">
    <property type="entry name" value="PknH-like extracellular domain"/>
    <property type="match status" value="1"/>
</dbReference>
<dbReference type="EMBL" id="AP022587">
    <property type="protein sequence ID" value="BBY25512.1"/>
    <property type="molecule type" value="Genomic_DNA"/>
</dbReference>
<gene>
    <name evidence="2" type="primary">lppR_1</name>
    <name evidence="2" type="ORF">MSTO_57170</name>
</gene>
<accession>A0A7I7QH40</accession>
<name>A0A7I7QH40_9MYCO</name>
<feature type="domain" description="PknH-like extracellular" evidence="1">
    <location>
        <begin position="35"/>
        <end position="237"/>
    </location>
</feature>
<dbReference type="AlphaFoldDB" id="A0A7I7QH40"/>
<dbReference type="InterPro" id="IPR038232">
    <property type="entry name" value="PknH-like_Extracell_sf"/>
</dbReference>
<keyword evidence="3" id="KW-1185">Reference proteome</keyword>
<proteinExistence type="predicted"/>
<evidence type="ECO:0000259" key="1">
    <source>
        <dbReference type="Pfam" id="PF14032"/>
    </source>
</evidence>
<evidence type="ECO:0000313" key="2">
    <source>
        <dbReference type="EMBL" id="BBY25512.1"/>
    </source>
</evidence>
<organism evidence="2 3">
    <name type="scientific">Mycobacterium stomatepiae</name>
    <dbReference type="NCBI Taxonomy" id="470076"/>
    <lineage>
        <taxon>Bacteria</taxon>
        <taxon>Bacillati</taxon>
        <taxon>Actinomycetota</taxon>
        <taxon>Actinomycetes</taxon>
        <taxon>Mycobacteriales</taxon>
        <taxon>Mycobacteriaceae</taxon>
        <taxon>Mycobacterium</taxon>
        <taxon>Mycobacterium simiae complex</taxon>
    </lineage>
</organism>
<dbReference type="Pfam" id="PF14032">
    <property type="entry name" value="PknH_C"/>
    <property type="match status" value="1"/>
</dbReference>
<sequence length="242" mass="24779">MAPLVAVVLVAGCTAATGGKAVPARNQLPHPVLGETVKQVLLDAGAVSKLLGRTFQVVSQFPPSFGGIEMLVDDYPLASPAECVGVVYMTHKAAYPSASVKNIARALWQQAGASATATDVAEGVVAFPTAADANALFAKFTDQWRRCDGTTLTVPSSSFAQDGISGVRVTDSVVAASVSRDPGENSILQAVPEVRAVGVRGNCLVEVEVALVGSTDLTDQPSAMADAVAVAHAMMDKVSALS</sequence>